<dbReference type="AlphaFoldDB" id="X1KEW1"/>
<reference evidence="1" key="1">
    <citation type="journal article" date="2014" name="Front. Microbiol.">
        <title>High frequency of phylogenetically diverse reductive dehalogenase-homologous genes in deep subseafloor sedimentary metagenomes.</title>
        <authorList>
            <person name="Kawai M."/>
            <person name="Futagami T."/>
            <person name="Toyoda A."/>
            <person name="Takaki Y."/>
            <person name="Nishi S."/>
            <person name="Hori S."/>
            <person name="Arai W."/>
            <person name="Tsubouchi T."/>
            <person name="Morono Y."/>
            <person name="Uchiyama I."/>
            <person name="Ito T."/>
            <person name="Fujiyama A."/>
            <person name="Inagaki F."/>
            <person name="Takami H."/>
        </authorList>
    </citation>
    <scope>NUCLEOTIDE SEQUENCE</scope>
    <source>
        <strain evidence="1">Expedition CK06-06</strain>
    </source>
</reference>
<sequence>MPKFDLEQFAQTAERIRSKAVEEGRLLHNPPDQELRPIVEQEPGVRRTLYGSLVAESEPTSRAAMFTRNSVDHPFGKGERDLLALCER</sequence>
<evidence type="ECO:0000313" key="1">
    <source>
        <dbReference type="EMBL" id="GAI05193.1"/>
    </source>
</evidence>
<protein>
    <submittedName>
        <fullName evidence="1">Uncharacterized protein</fullName>
    </submittedName>
</protein>
<feature type="non-terminal residue" evidence="1">
    <location>
        <position position="88"/>
    </location>
</feature>
<name>X1KEW1_9ZZZZ</name>
<comment type="caution">
    <text evidence="1">The sequence shown here is derived from an EMBL/GenBank/DDBJ whole genome shotgun (WGS) entry which is preliminary data.</text>
</comment>
<gene>
    <name evidence="1" type="ORF">S06H3_23204</name>
</gene>
<dbReference type="EMBL" id="BARV01012566">
    <property type="protein sequence ID" value="GAI05193.1"/>
    <property type="molecule type" value="Genomic_DNA"/>
</dbReference>
<accession>X1KEW1</accession>
<organism evidence="1">
    <name type="scientific">marine sediment metagenome</name>
    <dbReference type="NCBI Taxonomy" id="412755"/>
    <lineage>
        <taxon>unclassified sequences</taxon>
        <taxon>metagenomes</taxon>
        <taxon>ecological metagenomes</taxon>
    </lineage>
</organism>
<proteinExistence type="predicted"/>